<dbReference type="Proteomes" id="UP001187192">
    <property type="component" value="Unassembled WGS sequence"/>
</dbReference>
<evidence type="ECO:0000313" key="2">
    <source>
        <dbReference type="EMBL" id="GMN38256.1"/>
    </source>
</evidence>
<organism evidence="2 3">
    <name type="scientific">Ficus carica</name>
    <name type="common">Common fig</name>
    <dbReference type="NCBI Taxonomy" id="3494"/>
    <lineage>
        <taxon>Eukaryota</taxon>
        <taxon>Viridiplantae</taxon>
        <taxon>Streptophyta</taxon>
        <taxon>Embryophyta</taxon>
        <taxon>Tracheophyta</taxon>
        <taxon>Spermatophyta</taxon>
        <taxon>Magnoliopsida</taxon>
        <taxon>eudicotyledons</taxon>
        <taxon>Gunneridae</taxon>
        <taxon>Pentapetalae</taxon>
        <taxon>rosids</taxon>
        <taxon>fabids</taxon>
        <taxon>Rosales</taxon>
        <taxon>Moraceae</taxon>
        <taxon>Ficeae</taxon>
        <taxon>Ficus</taxon>
    </lineage>
</organism>
<comment type="similarity">
    <text evidence="1">Belongs to the ARG7 family.</text>
</comment>
<reference evidence="2" key="1">
    <citation type="submission" date="2023-07" db="EMBL/GenBank/DDBJ databases">
        <title>draft genome sequence of fig (Ficus carica).</title>
        <authorList>
            <person name="Takahashi T."/>
            <person name="Nishimura K."/>
        </authorList>
    </citation>
    <scope>NUCLEOTIDE SEQUENCE</scope>
</reference>
<dbReference type="Pfam" id="PF02519">
    <property type="entry name" value="Auxin_inducible"/>
    <property type="match status" value="1"/>
</dbReference>
<dbReference type="PANTHER" id="PTHR31175:SF82">
    <property type="entry name" value="AUXIN-RESPONSIVE PROTEIN SAUR65"/>
    <property type="match status" value="1"/>
</dbReference>
<sequence length="153" mass="17339">MIGTNKWLIKMARTWQRLAAIRRKNITLPRAASLREAGGGGTSMSTAEKGHFVVYTIDSRRFVLPLGYLKSGIFRELLKLAEEEFGLPRNGPLTLPFDVAFMEYLLALFRGNVAYDILEKALLTSISSNDRCFSSSSYLHQEQENQRLVIYGF</sequence>
<evidence type="ECO:0008006" key="4">
    <source>
        <dbReference type="Google" id="ProtNLM"/>
    </source>
</evidence>
<name>A0AA88ADG9_FICCA</name>
<accession>A0AA88ADG9</accession>
<proteinExistence type="inferred from homology"/>
<evidence type="ECO:0000313" key="3">
    <source>
        <dbReference type="Proteomes" id="UP001187192"/>
    </source>
</evidence>
<dbReference type="GO" id="GO:0009733">
    <property type="term" value="P:response to auxin"/>
    <property type="evidence" value="ECO:0007669"/>
    <property type="project" value="InterPro"/>
</dbReference>
<dbReference type="InterPro" id="IPR003676">
    <property type="entry name" value="SAUR_fam"/>
</dbReference>
<dbReference type="AlphaFoldDB" id="A0AA88ADG9"/>
<keyword evidence="3" id="KW-1185">Reference proteome</keyword>
<protein>
    <recommendedName>
        <fullName evidence="4">Small auxin up regulated protein</fullName>
    </recommendedName>
</protein>
<dbReference type="PANTHER" id="PTHR31175">
    <property type="entry name" value="AUXIN-RESPONSIVE FAMILY PROTEIN"/>
    <property type="match status" value="1"/>
</dbReference>
<comment type="caution">
    <text evidence="2">The sequence shown here is derived from an EMBL/GenBank/DDBJ whole genome shotgun (WGS) entry which is preliminary data.</text>
</comment>
<gene>
    <name evidence="2" type="ORF">TIFTF001_007496</name>
</gene>
<dbReference type="EMBL" id="BTGU01000007">
    <property type="protein sequence ID" value="GMN38256.1"/>
    <property type="molecule type" value="Genomic_DNA"/>
</dbReference>
<evidence type="ECO:0000256" key="1">
    <source>
        <dbReference type="ARBA" id="ARBA00006974"/>
    </source>
</evidence>